<accession>A0A8J2X1I2</accession>
<feature type="compositionally biased region" description="Basic and acidic residues" evidence="1">
    <location>
        <begin position="43"/>
        <end position="55"/>
    </location>
</feature>
<feature type="transmembrane region" description="Helical" evidence="2">
    <location>
        <begin position="68"/>
        <end position="93"/>
    </location>
</feature>
<evidence type="ECO:0000313" key="4">
    <source>
        <dbReference type="EMBL" id="CAH0374845.1"/>
    </source>
</evidence>
<organism evidence="4 5">
    <name type="scientific">Pelagomonas calceolata</name>
    <dbReference type="NCBI Taxonomy" id="35677"/>
    <lineage>
        <taxon>Eukaryota</taxon>
        <taxon>Sar</taxon>
        <taxon>Stramenopiles</taxon>
        <taxon>Ochrophyta</taxon>
        <taxon>Pelagophyceae</taxon>
        <taxon>Pelagomonadales</taxon>
        <taxon>Pelagomonadaceae</taxon>
        <taxon>Pelagomonas</taxon>
    </lineage>
</organism>
<evidence type="ECO:0000313" key="5">
    <source>
        <dbReference type="Proteomes" id="UP000789595"/>
    </source>
</evidence>
<dbReference type="OrthoDB" id="10500507at2759"/>
<evidence type="ECO:0000256" key="3">
    <source>
        <dbReference type="SAM" id="SignalP"/>
    </source>
</evidence>
<comment type="caution">
    <text evidence="4">The sequence shown here is derived from an EMBL/GenBank/DDBJ whole genome shotgun (WGS) entry which is preliminary data.</text>
</comment>
<keyword evidence="2" id="KW-1133">Transmembrane helix</keyword>
<keyword evidence="2" id="KW-0472">Membrane</keyword>
<protein>
    <recommendedName>
        <fullName evidence="6">Calnexin</fullName>
    </recommendedName>
</protein>
<keyword evidence="3" id="KW-0732">Signal</keyword>
<evidence type="ECO:0000256" key="1">
    <source>
        <dbReference type="SAM" id="MobiDB-lite"/>
    </source>
</evidence>
<proteinExistence type="predicted"/>
<keyword evidence="5" id="KW-1185">Reference proteome</keyword>
<dbReference type="Proteomes" id="UP000789595">
    <property type="component" value="Unassembled WGS sequence"/>
</dbReference>
<feature type="chain" id="PRO_5035202931" description="Calnexin" evidence="3">
    <location>
        <begin position="23"/>
        <end position="115"/>
    </location>
</feature>
<dbReference type="EMBL" id="CAKKNE010000004">
    <property type="protein sequence ID" value="CAH0374845.1"/>
    <property type="molecule type" value="Genomic_DNA"/>
</dbReference>
<dbReference type="AlphaFoldDB" id="A0A8J2X1I2"/>
<evidence type="ECO:0008006" key="6">
    <source>
        <dbReference type="Google" id="ProtNLM"/>
    </source>
</evidence>
<evidence type="ECO:0000256" key="2">
    <source>
        <dbReference type="SAM" id="Phobius"/>
    </source>
</evidence>
<keyword evidence="2" id="KW-0812">Transmembrane</keyword>
<name>A0A8J2X1I2_9STRA</name>
<feature type="signal peptide" evidence="3">
    <location>
        <begin position="1"/>
        <end position="22"/>
    </location>
</feature>
<sequence length="115" mass="12904">MVRARTVALLLCAAAIATLAYADDEPYEPRPDADAEPEEAAEPEPKIPEGPKFDYMDPDTWSPPPAQYVWMFVKLIAAFSPIWAILAVLMSAWEDEEAEKLKRSKKADFTFDSPE</sequence>
<reference evidence="4" key="1">
    <citation type="submission" date="2021-11" db="EMBL/GenBank/DDBJ databases">
        <authorList>
            <consortium name="Genoscope - CEA"/>
            <person name="William W."/>
        </authorList>
    </citation>
    <scope>NUCLEOTIDE SEQUENCE</scope>
</reference>
<gene>
    <name evidence="4" type="ORF">PECAL_4P21510</name>
</gene>
<feature type="region of interest" description="Disordered" evidence="1">
    <location>
        <begin position="25"/>
        <end position="58"/>
    </location>
</feature>